<dbReference type="PANTHER" id="PTHR45640">
    <property type="entry name" value="HEAT SHOCK PROTEIN HSP-12.2-RELATED"/>
    <property type="match status" value="1"/>
</dbReference>
<dbReference type="SUPFAM" id="SSF49764">
    <property type="entry name" value="HSP20-like chaperones"/>
    <property type="match status" value="2"/>
</dbReference>
<dbReference type="STRING" id="147828.A0A4V3SE91"/>
<dbReference type="GO" id="GO:0005737">
    <property type="term" value="C:cytoplasm"/>
    <property type="evidence" value="ECO:0007669"/>
    <property type="project" value="TreeGrafter"/>
</dbReference>
<evidence type="ECO:0000256" key="2">
    <source>
        <dbReference type="RuleBase" id="RU003616"/>
    </source>
</evidence>
<evidence type="ECO:0000313" key="4">
    <source>
        <dbReference type="EMBL" id="TGZ63604.1"/>
    </source>
</evidence>
<accession>A0A4V3SE91</accession>
<feature type="domain" description="SHSP" evidence="3">
    <location>
        <begin position="246"/>
        <end position="357"/>
    </location>
</feature>
<name>A0A4V3SE91_OPIFE</name>
<gene>
    <name evidence="4" type="ORF">CRM22_006816</name>
</gene>
<evidence type="ECO:0000256" key="1">
    <source>
        <dbReference type="PROSITE-ProRule" id="PRU00285"/>
    </source>
</evidence>
<dbReference type="PANTHER" id="PTHR45640:SF26">
    <property type="entry name" value="RE23625P"/>
    <property type="match status" value="1"/>
</dbReference>
<sequence>MVGRDERSVPVRLDGRTLEQRQKDMVSRLRHRYGRRTSSDRSAVVQSEEKPVQVHVQTPNWTDEVNRWVDGIHDRWDSEMRRLRNTMFSLVPMDLFVVGGQDLFVPPGGIRSILDRMDRQMRALANHMEEAQRAALTDNTNVGALIPRVEGGLLDWLNDAYQLGEDGRWDSEIRRLRNDMVPLVPMDLCGMGGHDFFAPHGDVRSVLDRMDHQMRALANHIEEESQQAALNNASNAGALVPRTEGGLLDFLKDAYQLGEDGQVHFKLRFDVQGYGPDDVQVSTCDNGVSVHAKKVVQTDQGSSIREYSRTLYLPESIDRDHLECHLTQDGVLSVEAPVKTTDYKSITFDRNRQLGIKPRAEAEVEHQQKTGNALAIQPTGVLGPTVVKDEKSGGEKLHVEIPVDPEFSADDLCVRTDANRIVLSGRKEAVDKTGNSKSVLVKEFSRSYDVPETVDAFSVNAELRGGKLLVEAPLLCPATSK</sequence>
<dbReference type="OrthoDB" id="10060792at2759"/>
<comment type="caution">
    <text evidence="4">The sequence shown here is derived from an EMBL/GenBank/DDBJ whole genome shotgun (WGS) entry which is preliminary data.</text>
</comment>
<dbReference type="GO" id="GO:0009408">
    <property type="term" value="P:response to heat"/>
    <property type="evidence" value="ECO:0007669"/>
    <property type="project" value="TreeGrafter"/>
</dbReference>
<proteinExistence type="inferred from homology"/>
<evidence type="ECO:0000313" key="5">
    <source>
        <dbReference type="Proteomes" id="UP000308267"/>
    </source>
</evidence>
<evidence type="ECO:0000259" key="3">
    <source>
        <dbReference type="PROSITE" id="PS01031"/>
    </source>
</evidence>
<dbReference type="Proteomes" id="UP000308267">
    <property type="component" value="Unassembled WGS sequence"/>
</dbReference>
<dbReference type="Gene3D" id="2.60.40.790">
    <property type="match status" value="2"/>
</dbReference>
<dbReference type="AlphaFoldDB" id="A0A4V3SE91"/>
<protein>
    <recommendedName>
        <fullName evidence="3">SHSP domain-containing protein</fullName>
    </recommendedName>
</protein>
<dbReference type="InterPro" id="IPR002068">
    <property type="entry name" value="A-crystallin/Hsp20_dom"/>
</dbReference>
<dbReference type="PROSITE" id="PS01031">
    <property type="entry name" value="SHSP"/>
    <property type="match status" value="2"/>
</dbReference>
<dbReference type="PRINTS" id="PR00299">
    <property type="entry name" value="ACRYSTALLIN"/>
</dbReference>
<comment type="similarity">
    <text evidence="1 2">Belongs to the small heat shock protein (HSP20) family.</text>
</comment>
<feature type="domain" description="SHSP" evidence="3">
    <location>
        <begin position="377"/>
        <end position="481"/>
    </location>
</feature>
<dbReference type="InterPro" id="IPR008978">
    <property type="entry name" value="HSP20-like_chaperone"/>
</dbReference>
<dbReference type="EMBL" id="SJOL01007113">
    <property type="protein sequence ID" value="TGZ63604.1"/>
    <property type="molecule type" value="Genomic_DNA"/>
</dbReference>
<dbReference type="GO" id="GO:0005634">
    <property type="term" value="C:nucleus"/>
    <property type="evidence" value="ECO:0007669"/>
    <property type="project" value="TreeGrafter"/>
</dbReference>
<keyword evidence="5" id="KW-1185">Reference proteome</keyword>
<dbReference type="GO" id="GO:0042026">
    <property type="term" value="P:protein refolding"/>
    <property type="evidence" value="ECO:0007669"/>
    <property type="project" value="TreeGrafter"/>
</dbReference>
<dbReference type="Pfam" id="PF00011">
    <property type="entry name" value="HSP20"/>
    <property type="match status" value="2"/>
</dbReference>
<organism evidence="4 5">
    <name type="scientific">Opisthorchis felineus</name>
    <dbReference type="NCBI Taxonomy" id="147828"/>
    <lineage>
        <taxon>Eukaryota</taxon>
        <taxon>Metazoa</taxon>
        <taxon>Spiralia</taxon>
        <taxon>Lophotrochozoa</taxon>
        <taxon>Platyhelminthes</taxon>
        <taxon>Trematoda</taxon>
        <taxon>Digenea</taxon>
        <taxon>Opisthorchiida</taxon>
        <taxon>Opisthorchiata</taxon>
        <taxon>Opisthorchiidae</taxon>
        <taxon>Opisthorchis</taxon>
    </lineage>
</organism>
<dbReference type="InterPro" id="IPR001436">
    <property type="entry name" value="Alpha-crystallin/sHSP_animal"/>
</dbReference>
<dbReference type="CDD" id="cd06526">
    <property type="entry name" value="metazoan_ACD"/>
    <property type="match status" value="2"/>
</dbReference>
<dbReference type="GO" id="GO:0051082">
    <property type="term" value="F:unfolded protein binding"/>
    <property type="evidence" value="ECO:0007669"/>
    <property type="project" value="TreeGrafter"/>
</dbReference>
<reference evidence="4 5" key="1">
    <citation type="journal article" date="2019" name="BMC Genomics">
        <title>New insights from Opisthorchis felineus genome: update on genomics of the epidemiologically important liver flukes.</title>
        <authorList>
            <person name="Ershov N.I."/>
            <person name="Mordvinov V.A."/>
            <person name="Prokhortchouk E.B."/>
            <person name="Pakharukova M.Y."/>
            <person name="Gunbin K.V."/>
            <person name="Ustyantsev K."/>
            <person name="Genaev M.A."/>
            <person name="Blinov A.G."/>
            <person name="Mazur A."/>
            <person name="Boulygina E."/>
            <person name="Tsygankova S."/>
            <person name="Khrameeva E."/>
            <person name="Chekanov N."/>
            <person name="Fan G."/>
            <person name="Xiao A."/>
            <person name="Zhang H."/>
            <person name="Xu X."/>
            <person name="Yang H."/>
            <person name="Solovyev V."/>
            <person name="Lee S.M."/>
            <person name="Liu X."/>
            <person name="Afonnikov D.A."/>
            <person name="Skryabin K.G."/>
        </authorList>
    </citation>
    <scope>NUCLEOTIDE SEQUENCE [LARGE SCALE GENOMIC DNA]</scope>
    <source>
        <strain evidence="4">AK-0245</strain>
        <tissue evidence="4">Whole organism</tissue>
    </source>
</reference>